<dbReference type="NCBIfam" id="TIGR04056">
    <property type="entry name" value="OMP_RagA_SusC"/>
    <property type="match status" value="1"/>
</dbReference>
<evidence type="ECO:0000256" key="1">
    <source>
        <dbReference type="ARBA" id="ARBA00004571"/>
    </source>
</evidence>
<dbReference type="InterPro" id="IPR036942">
    <property type="entry name" value="Beta-barrel_TonB_sf"/>
</dbReference>
<dbReference type="Gene3D" id="2.40.170.20">
    <property type="entry name" value="TonB-dependent receptor, beta-barrel domain"/>
    <property type="match status" value="1"/>
</dbReference>
<evidence type="ECO:0000259" key="10">
    <source>
        <dbReference type="Pfam" id="PF00593"/>
    </source>
</evidence>
<keyword evidence="6 8" id="KW-0472">Membrane</keyword>
<dbReference type="Gene3D" id="2.170.130.10">
    <property type="entry name" value="TonB-dependent receptor, plug domain"/>
    <property type="match status" value="1"/>
</dbReference>
<dbReference type="InterPro" id="IPR000531">
    <property type="entry name" value="Beta-barrel_TonB"/>
</dbReference>
<evidence type="ECO:0000259" key="11">
    <source>
        <dbReference type="Pfam" id="PF07715"/>
    </source>
</evidence>
<dbReference type="EMBL" id="JACJIQ010000028">
    <property type="protein sequence ID" value="MBA9079706.1"/>
    <property type="molecule type" value="Genomic_DNA"/>
</dbReference>
<dbReference type="GO" id="GO:0009279">
    <property type="term" value="C:cell outer membrane"/>
    <property type="evidence" value="ECO:0007669"/>
    <property type="project" value="UniProtKB-SubCell"/>
</dbReference>
<dbReference type="InterPro" id="IPR023997">
    <property type="entry name" value="TonB-dep_OMP_SusC/RagA_CS"/>
</dbReference>
<dbReference type="InterPro" id="IPR012910">
    <property type="entry name" value="Plug_dom"/>
</dbReference>
<feature type="domain" description="TonB-dependent receptor plug" evidence="11">
    <location>
        <begin position="23"/>
        <end position="127"/>
    </location>
</feature>
<sequence length="911" mass="100333">MALQSASSELDQVVVIGYGTQQKRDVTGSIVSLKAEEFEDVPVPNPLNALQGKAAGVLITNNGSPGSAPSIRIRGVGSINGVSPIFVVDGIITNNIDFINPNDIASMEILKDASSLAIFGLQGANGVVIVTTKRARTGETNINVNSYAGVQRVDNKIEVANGPQFRQLYNEQLNNLGQSPFDFDFNGYTADTDWQDLILRENAFINNNSVSITSATERNSASLSLSYFNQEGLVKYDSYKRYTAHLRDEFTINKNIKVGADINLFRWDRTPATGSITGALWAAPVYTPTHSSGVYNSGPLFQRTQVGNPLAFMEINKGTNISNGYRLVASAFGEVKFLKNFTLRSTFYTDLGFNQSRSYSPLYVIGVPNPDPSLDQRAQRNEVTSVSQSKDTYTAWQQDHLLTYSRTFNEKHDVTLLLGATLQYSGSDFLNGSVQGITANIPNNPDFWYLGISNDRETQRNGGRAEESALAATFARINYSFAGRYLLNASLRRDGTSRFGPVNQYDLFPSIGAGWVISEESFMQNQSIVNFLKLKASWGQQGNQQVGNYVIYPRLNTGISAVFGDRIFPAAQPEYVPNPGIRWEKIEGFDAGVEIFTLNNKLNLEIDYYNRKTRDILTLVPRQATVGVGTSYVNAGTVLNRGFEFTGTWSEKKGDFGYSISANFTTIHNEVLAIGENNGFELFDGNSRTSVGNPIGSFYGLVHDGIFQNADEVANSLQAATAKPGDIRYKDVDNDGVFNQAKDRTFIGSPTPDFTYGASLNFNYKGFELGIDLQGVAGNYIYNSRIAQNFAILNYEARRLGRWTGPGTSNFEPILDNTRVQNFLPSDYFLEKGDYFRIRNLTVGYNLPSGFVQKLRMKNAKVYVNAQNLKTFTDATGYSPEVGGPTPLSFGVDNGTYPVPSIFTGGININF</sequence>
<evidence type="ECO:0000313" key="13">
    <source>
        <dbReference type="Proteomes" id="UP000563094"/>
    </source>
</evidence>
<dbReference type="Pfam" id="PF07715">
    <property type="entry name" value="Plug"/>
    <property type="match status" value="1"/>
</dbReference>
<dbReference type="InterPro" id="IPR023996">
    <property type="entry name" value="TonB-dep_OMP_SusC/RagA"/>
</dbReference>
<dbReference type="AlphaFoldDB" id="A0A839GYC8"/>
<dbReference type="NCBIfam" id="TIGR04057">
    <property type="entry name" value="SusC_RagA_signa"/>
    <property type="match status" value="1"/>
</dbReference>
<keyword evidence="3 8" id="KW-1134">Transmembrane beta strand</keyword>
<evidence type="ECO:0000256" key="7">
    <source>
        <dbReference type="ARBA" id="ARBA00023237"/>
    </source>
</evidence>
<reference evidence="12 13" key="1">
    <citation type="submission" date="2020-08" db="EMBL/GenBank/DDBJ databases">
        <title>Genomic Encyclopedia of Type Strains, Phase IV (KMG-IV): sequencing the most valuable type-strain genomes for metagenomic binning, comparative biology and taxonomic classification.</title>
        <authorList>
            <person name="Goeker M."/>
        </authorList>
    </citation>
    <scope>NUCLEOTIDE SEQUENCE [LARGE SCALE GENOMIC DNA]</scope>
    <source>
        <strain evidence="12 13">DSM 29854</strain>
    </source>
</reference>
<accession>A0A839GYC8</accession>
<evidence type="ECO:0000256" key="3">
    <source>
        <dbReference type="ARBA" id="ARBA00022452"/>
    </source>
</evidence>
<keyword evidence="4 8" id="KW-0812">Transmembrane</keyword>
<gene>
    <name evidence="12" type="ORF">FHS90_004446</name>
</gene>
<dbReference type="Proteomes" id="UP000563094">
    <property type="component" value="Unassembled WGS sequence"/>
</dbReference>
<evidence type="ECO:0000256" key="8">
    <source>
        <dbReference type="PROSITE-ProRule" id="PRU01360"/>
    </source>
</evidence>
<evidence type="ECO:0000256" key="4">
    <source>
        <dbReference type="ARBA" id="ARBA00022692"/>
    </source>
</evidence>
<organism evidence="12 13">
    <name type="scientific">Rufibacter quisquiliarum</name>
    <dbReference type="NCBI Taxonomy" id="1549639"/>
    <lineage>
        <taxon>Bacteria</taxon>
        <taxon>Pseudomonadati</taxon>
        <taxon>Bacteroidota</taxon>
        <taxon>Cytophagia</taxon>
        <taxon>Cytophagales</taxon>
        <taxon>Hymenobacteraceae</taxon>
        <taxon>Rufibacter</taxon>
    </lineage>
</organism>
<evidence type="ECO:0000256" key="9">
    <source>
        <dbReference type="RuleBase" id="RU003357"/>
    </source>
</evidence>
<evidence type="ECO:0000256" key="2">
    <source>
        <dbReference type="ARBA" id="ARBA00022448"/>
    </source>
</evidence>
<dbReference type="SUPFAM" id="SSF56935">
    <property type="entry name" value="Porins"/>
    <property type="match status" value="1"/>
</dbReference>
<evidence type="ECO:0000256" key="5">
    <source>
        <dbReference type="ARBA" id="ARBA00023077"/>
    </source>
</evidence>
<evidence type="ECO:0000313" key="12">
    <source>
        <dbReference type="EMBL" id="MBA9079706.1"/>
    </source>
</evidence>
<evidence type="ECO:0000256" key="6">
    <source>
        <dbReference type="ARBA" id="ARBA00023136"/>
    </source>
</evidence>
<dbReference type="Pfam" id="PF00593">
    <property type="entry name" value="TonB_dep_Rec_b-barrel"/>
    <property type="match status" value="1"/>
</dbReference>
<comment type="subcellular location">
    <subcellularLocation>
        <location evidence="1 8">Cell outer membrane</location>
        <topology evidence="1 8">Multi-pass membrane protein</topology>
    </subcellularLocation>
</comment>
<dbReference type="InterPro" id="IPR039426">
    <property type="entry name" value="TonB-dep_rcpt-like"/>
</dbReference>
<comment type="similarity">
    <text evidence="8 9">Belongs to the TonB-dependent receptor family.</text>
</comment>
<protein>
    <submittedName>
        <fullName evidence="12">TonB-linked SusC/RagA family outer membrane protein</fullName>
    </submittedName>
</protein>
<keyword evidence="2 8" id="KW-0813">Transport</keyword>
<proteinExistence type="inferred from homology"/>
<dbReference type="PROSITE" id="PS52016">
    <property type="entry name" value="TONB_DEPENDENT_REC_3"/>
    <property type="match status" value="1"/>
</dbReference>
<keyword evidence="5 9" id="KW-0798">TonB box</keyword>
<feature type="domain" description="TonB-dependent receptor-like beta-barrel" evidence="10">
    <location>
        <begin position="296"/>
        <end position="869"/>
    </location>
</feature>
<keyword evidence="7 8" id="KW-0998">Cell outer membrane</keyword>
<dbReference type="InterPro" id="IPR037066">
    <property type="entry name" value="Plug_dom_sf"/>
</dbReference>
<name>A0A839GYC8_9BACT</name>
<keyword evidence="13" id="KW-1185">Reference proteome</keyword>
<comment type="caution">
    <text evidence="12">The sequence shown here is derived from an EMBL/GenBank/DDBJ whole genome shotgun (WGS) entry which is preliminary data.</text>
</comment>